<evidence type="ECO:0000313" key="4">
    <source>
        <dbReference type="Proteomes" id="UP000244131"/>
    </source>
</evidence>
<protein>
    <submittedName>
        <fullName evidence="3">Uncharacterized protein</fullName>
    </submittedName>
</protein>
<evidence type="ECO:0000313" key="3">
    <source>
        <dbReference type="EMBL" id="PUP39492.1"/>
    </source>
</evidence>
<gene>
    <name evidence="2" type="ORF">DAY03_12250</name>
    <name evidence="3" type="ORF">DAY08_02575</name>
</gene>
<sequence>MALHTIAEKREYAIHKVSRQPYSKSNHQQTKQTRTNPMKDHWQDHQPDNKPFSIERPSFRYLHASPFRMLISNCQTG</sequence>
<feature type="compositionally biased region" description="Polar residues" evidence="1">
    <location>
        <begin position="20"/>
        <end position="36"/>
    </location>
</feature>
<feature type="compositionally biased region" description="Basic and acidic residues" evidence="1">
    <location>
        <begin position="1"/>
        <end position="14"/>
    </location>
</feature>
<organism evidence="3 5">
    <name type="scientific">Salmonella enterica I</name>
    <dbReference type="NCBI Taxonomy" id="59201"/>
    <lineage>
        <taxon>Bacteria</taxon>
        <taxon>Pseudomonadati</taxon>
        <taxon>Pseudomonadota</taxon>
        <taxon>Gammaproteobacteria</taxon>
        <taxon>Enterobacterales</taxon>
        <taxon>Enterobacteriaceae</taxon>
        <taxon>Salmonella</taxon>
    </lineage>
</organism>
<feature type="compositionally biased region" description="Basic and acidic residues" evidence="1">
    <location>
        <begin position="37"/>
        <end position="48"/>
    </location>
</feature>
<evidence type="ECO:0000313" key="5">
    <source>
        <dbReference type="Proteomes" id="UP000250876"/>
    </source>
</evidence>
<reference evidence="4 5" key="1">
    <citation type="submission" date="2018-04" db="EMBL/GenBank/DDBJ databases">
        <title>Whole genome sequencing of Salmonella enterica.</title>
        <authorList>
            <person name="Bell R."/>
        </authorList>
    </citation>
    <scope>NUCLEOTIDE SEQUENCE [LARGE SCALE GENOMIC DNA]</scope>
    <source>
        <strain evidence="2 4">CFSAN058493</strain>
        <strain evidence="3 5">CFSAN058504</strain>
    </source>
</reference>
<dbReference type="Proteomes" id="UP000244131">
    <property type="component" value="Unassembled WGS sequence"/>
</dbReference>
<name>A0A3V4QY85_SALET</name>
<dbReference type="EMBL" id="QAQR01000001">
    <property type="protein sequence ID" value="PUP39492.1"/>
    <property type="molecule type" value="Genomic_DNA"/>
</dbReference>
<comment type="caution">
    <text evidence="3">The sequence shown here is derived from an EMBL/GenBank/DDBJ whole genome shotgun (WGS) entry which is preliminary data.</text>
</comment>
<proteinExistence type="predicted"/>
<dbReference type="AlphaFoldDB" id="A0A3V4QY85"/>
<dbReference type="EMBL" id="QARA01000006">
    <property type="protein sequence ID" value="PTU41880.1"/>
    <property type="molecule type" value="Genomic_DNA"/>
</dbReference>
<evidence type="ECO:0000313" key="2">
    <source>
        <dbReference type="EMBL" id="PTU41880.1"/>
    </source>
</evidence>
<feature type="region of interest" description="Disordered" evidence="1">
    <location>
        <begin position="1"/>
        <end position="54"/>
    </location>
</feature>
<accession>A0A3V4QY85</accession>
<evidence type="ECO:0000256" key="1">
    <source>
        <dbReference type="SAM" id="MobiDB-lite"/>
    </source>
</evidence>
<dbReference type="Proteomes" id="UP000250876">
    <property type="component" value="Unassembled WGS sequence"/>
</dbReference>